<comment type="caution">
    <text evidence="2">The sequence shown here is derived from an EMBL/GenBank/DDBJ whole genome shotgun (WGS) entry which is preliminary data.</text>
</comment>
<gene>
    <name evidence="2" type="ORF">EDC03_0566</name>
</gene>
<name>A0A3N1HU50_9ACTN</name>
<evidence type="ECO:0000313" key="2">
    <source>
        <dbReference type="EMBL" id="ROP45950.1"/>
    </source>
</evidence>
<dbReference type="AlphaFoldDB" id="A0A3N1HU50"/>
<accession>A0A3N1HU50</accession>
<keyword evidence="3" id="KW-1185">Reference proteome</keyword>
<protein>
    <submittedName>
        <fullName evidence="2">Uncharacterized protein</fullName>
    </submittedName>
</protein>
<dbReference type="RefSeq" id="WP_123378617.1">
    <property type="nucleotide sequence ID" value="NZ_RJKN01000001.1"/>
</dbReference>
<reference evidence="2 3" key="1">
    <citation type="journal article" date="2015" name="Stand. Genomic Sci.">
        <title>Genomic Encyclopedia of Bacterial and Archaeal Type Strains, Phase III: the genomes of soil and plant-associated and newly described type strains.</title>
        <authorList>
            <person name="Whitman W.B."/>
            <person name="Woyke T."/>
            <person name="Klenk H.P."/>
            <person name="Zhou Y."/>
            <person name="Lilburn T.G."/>
            <person name="Beck B.J."/>
            <person name="De Vos P."/>
            <person name="Vandamme P."/>
            <person name="Eisen J.A."/>
            <person name="Garrity G."/>
            <person name="Hugenholtz P."/>
            <person name="Kyrpides N.C."/>
        </authorList>
    </citation>
    <scope>NUCLEOTIDE SEQUENCE [LARGE SCALE GENOMIC DNA]</scope>
    <source>
        <strain evidence="2 3">CECT 7306</strain>
    </source>
</reference>
<dbReference type="EMBL" id="RJKN01000001">
    <property type="protein sequence ID" value="ROP45950.1"/>
    <property type="molecule type" value="Genomic_DNA"/>
</dbReference>
<evidence type="ECO:0000313" key="3">
    <source>
        <dbReference type="Proteomes" id="UP000276232"/>
    </source>
</evidence>
<proteinExistence type="predicted"/>
<evidence type="ECO:0000256" key="1">
    <source>
        <dbReference type="SAM" id="MobiDB-lite"/>
    </source>
</evidence>
<sequence>MATLTLTMPSYNDRLWLTEQPRWLTFLGANDLDPNDVVASVDGIELSVVVDEDAATLTATCFVHDAAGHRQIDPAGTGSLKEQRTVPLRSHPRDHALA</sequence>
<dbReference type="InParanoid" id="A0A3N1HU50"/>
<dbReference type="Proteomes" id="UP000276232">
    <property type="component" value="Unassembled WGS sequence"/>
</dbReference>
<feature type="region of interest" description="Disordered" evidence="1">
    <location>
        <begin position="70"/>
        <end position="98"/>
    </location>
</feature>
<organism evidence="2 3">
    <name type="scientific">Pseudokineococcus lusitanus</name>
    <dbReference type="NCBI Taxonomy" id="763993"/>
    <lineage>
        <taxon>Bacteria</taxon>
        <taxon>Bacillati</taxon>
        <taxon>Actinomycetota</taxon>
        <taxon>Actinomycetes</taxon>
        <taxon>Kineosporiales</taxon>
        <taxon>Kineosporiaceae</taxon>
        <taxon>Pseudokineococcus</taxon>
    </lineage>
</organism>